<evidence type="ECO:0000256" key="1">
    <source>
        <dbReference type="ARBA" id="ARBA00000822"/>
    </source>
</evidence>
<dbReference type="PANTHER" id="PTHR11177:SF392">
    <property type="entry name" value="HAP41P"/>
    <property type="match status" value="1"/>
</dbReference>
<dbReference type="InterPro" id="IPR011583">
    <property type="entry name" value="Chitinase_II/V-like_cat"/>
</dbReference>
<dbReference type="PROSITE" id="PS51910">
    <property type="entry name" value="GH18_2"/>
    <property type="match status" value="1"/>
</dbReference>
<evidence type="ECO:0000256" key="5">
    <source>
        <dbReference type="ARBA" id="ARBA00023295"/>
    </source>
</evidence>
<protein>
    <recommendedName>
        <fullName evidence="11">GH18 domain-containing protein</fullName>
    </recommendedName>
</protein>
<evidence type="ECO:0000256" key="3">
    <source>
        <dbReference type="ARBA" id="ARBA00023024"/>
    </source>
</evidence>
<evidence type="ECO:0000256" key="8">
    <source>
        <dbReference type="RuleBase" id="RU004453"/>
    </source>
</evidence>
<dbReference type="InterPro" id="IPR050314">
    <property type="entry name" value="Glycosyl_Hydrlase_18"/>
</dbReference>
<evidence type="ECO:0000259" key="11">
    <source>
        <dbReference type="PROSITE" id="PS51910"/>
    </source>
</evidence>
<evidence type="ECO:0000256" key="4">
    <source>
        <dbReference type="ARBA" id="ARBA00023277"/>
    </source>
</evidence>
<keyword evidence="5 7" id="KW-0326">Glycosidase</keyword>
<keyword evidence="6" id="KW-0624">Polysaccharide degradation</keyword>
<dbReference type="InterPro" id="IPR029070">
    <property type="entry name" value="Chitinase_insertion_sf"/>
</dbReference>
<feature type="chain" id="PRO_5042286336" description="GH18 domain-containing protein" evidence="10">
    <location>
        <begin position="18"/>
        <end position="474"/>
    </location>
</feature>
<evidence type="ECO:0000256" key="7">
    <source>
        <dbReference type="RuleBase" id="RU000489"/>
    </source>
</evidence>
<dbReference type="EMBL" id="JANAWD010000083">
    <property type="protein sequence ID" value="KAJ3487768.1"/>
    <property type="molecule type" value="Genomic_DNA"/>
</dbReference>
<dbReference type="Pfam" id="PF00704">
    <property type="entry name" value="Glyco_hydro_18"/>
    <property type="match status" value="1"/>
</dbReference>
<feature type="region of interest" description="Disordered" evidence="9">
    <location>
        <begin position="27"/>
        <end position="57"/>
    </location>
</feature>
<keyword evidence="3" id="KW-0146">Chitin degradation</keyword>
<dbReference type="SMART" id="SM00636">
    <property type="entry name" value="Glyco_18"/>
    <property type="match status" value="1"/>
</dbReference>
<reference evidence="12" key="1">
    <citation type="submission" date="2022-07" db="EMBL/GenBank/DDBJ databases">
        <title>Genome Sequence of Physisporinus lineatus.</title>
        <authorList>
            <person name="Buettner E."/>
        </authorList>
    </citation>
    <scope>NUCLEOTIDE SEQUENCE</scope>
    <source>
        <strain evidence="12">VT162</strain>
    </source>
</reference>
<feature type="signal peptide" evidence="10">
    <location>
        <begin position="1"/>
        <end position="17"/>
    </location>
</feature>
<keyword evidence="2 7" id="KW-0378">Hydrolase</keyword>
<evidence type="ECO:0000313" key="13">
    <source>
        <dbReference type="Proteomes" id="UP001212997"/>
    </source>
</evidence>
<feature type="domain" description="GH18" evidence="11">
    <location>
        <begin position="63"/>
        <end position="464"/>
    </location>
</feature>
<dbReference type="PANTHER" id="PTHR11177">
    <property type="entry name" value="CHITINASE"/>
    <property type="match status" value="1"/>
</dbReference>
<dbReference type="InterPro" id="IPR001223">
    <property type="entry name" value="Glyco_hydro18_cat"/>
</dbReference>
<accession>A0AAD5V736</accession>
<keyword evidence="4" id="KW-0119">Carbohydrate metabolism</keyword>
<organism evidence="12 13">
    <name type="scientific">Meripilus lineatus</name>
    <dbReference type="NCBI Taxonomy" id="2056292"/>
    <lineage>
        <taxon>Eukaryota</taxon>
        <taxon>Fungi</taxon>
        <taxon>Dikarya</taxon>
        <taxon>Basidiomycota</taxon>
        <taxon>Agaricomycotina</taxon>
        <taxon>Agaricomycetes</taxon>
        <taxon>Polyporales</taxon>
        <taxon>Meripilaceae</taxon>
        <taxon>Meripilus</taxon>
    </lineage>
</organism>
<feature type="compositionally biased region" description="Low complexity" evidence="9">
    <location>
        <begin position="27"/>
        <end position="38"/>
    </location>
</feature>
<dbReference type="Gene3D" id="3.20.20.80">
    <property type="entry name" value="Glycosidases"/>
    <property type="match status" value="2"/>
</dbReference>
<keyword evidence="10" id="KW-0732">Signal</keyword>
<comment type="caution">
    <text evidence="12">The sequence shown here is derived from an EMBL/GenBank/DDBJ whole genome shotgun (WGS) entry which is preliminary data.</text>
</comment>
<evidence type="ECO:0000256" key="9">
    <source>
        <dbReference type="SAM" id="MobiDB-lite"/>
    </source>
</evidence>
<dbReference type="InterPro" id="IPR001579">
    <property type="entry name" value="Glyco_hydro_18_chit_AS"/>
</dbReference>
<dbReference type="AlphaFoldDB" id="A0AAD5V736"/>
<dbReference type="InterPro" id="IPR017853">
    <property type="entry name" value="GH"/>
</dbReference>
<proteinExistence type="inferred from homology"/>
<evidence type="ECO:0000313" key="12">
    <source>
        <dbReference type="EMBL" id="KAJ3487768.1"/>
    </source>
</evidence>
<dbReference type="GO" id="GO:0000272">
    <property type="term" value="P:polysaccharide catabolic process"/>
    <property type="evidence" value="ECO:0007669"/>
    <property type="project" value="UniProtKB-KW"/>
</dbReference>
<dbReference type="SUPFAM" id="SSF51445">
    <property type="entry name" value="(Trans)glycosidases"/>
    <property type="match status" value="1"/>
</dbReference>
<comment type="catalytic activity">
    <reaction evidence="1">
        <text>Random endo-hydrolysis of N-acetyl-beta-D-glucosaminide (1-&gt;4)-beta-linkages in chitin and chitodextrins.</text>
        <dbReference type="EC" id="3.2.1.14"/>
    </reaction>
</comment>
<dbReference type="GO" id="GO:0005576">
    <property type="term" value="C:extracellular region"/>
    <property type="evidence" value="ECO:0007669"/>
    <property type="project" value="TreeGrafter"/>
</dbReference>
<keyword evidence="13" id="KW-1185">Reference proteome</keyword>
<dbReference type="GO" id="GO:0008843">
    <property type="term" value="F:endochitinase activity"/>
    <property type="evidence" value="ECO:0007669"/>
    <property type="project" value="UniProtKB-EC"/>
</dbReference>
<feature type="compositionally biased region" description="Gly residues" evidence="9">
    <location>
        <begin position="39"/>
        <end position="54"/>
    </location>
</feature>
<dbReference type="Proteomes" id="UP001212997">
    <property type="component" value="Unassembled WGS sequence"/>
</dbReference>
<name>A0AAD5V736_9APHY</name>
<sequence>MHNLVLFLALSISSVWAAPMCSLRAASKSPSSASPTGGIDNGNGKGGGGGGGGSTNNTLPTDVVATTWYAGWHASKFPLNKVSWKKYTSVTYAFALTTPDSATISLPDASDEALLPQFVQTAHQNNVKAILTIGGWTGSIYFSTAVGSEANRTAFAKACVDLVKKYDLDGLDFDWEYPGKQGLGCNIVNPNDSDNFLAFLKTLRADPTMTNLMITAATSILPFVGTDGSPKSDVSEFAKVFDWIAIMNYDVWGSWSSSVGPNAPLNDTCSPSPQGSAVSAVKAWTAAGFPAGQLVLGVAAYGHSFFVSQTTAFATSSSDSSMSVSPNPSGTKAIAAYPAFDSHVQPQGDSWDEIAPAGVDQCGNPTDGGPSGVYNFWGLIEDGLLTSNGTAASGMGFRRDTCSQTPYVYNSAKQTMVSYDDPESFAAKGRFINEAGLLGFAMWEAAGDSNDMLLDSIENAMQLQQVGDDECILY</sequence>
<dbReference type="Gene3D" id="3.10.50.10">
    <property type="match status" value="1"/>
</dbReference>
<gene>
    <name evidence="12" type="ORF">NLI96_g3310</name>
</gene>
<dbReference type="PROSITE" id="PS01095">
    <property type="entry name" value="GH18_1"/>
    <property type="match status" value="1"/>
</dbReference>
<evidence type="ECO:0000256" key="10">
    <source>
        <dbReference type="SAM" id="SignalP"/>
    </source>
</evidence>
<evidence type="ECO:0000256" key="6">
    <source>
        <dbReference type="ARBA" id="ARBA00023326"/>
    </source>
</evidence>
<dbReference type="GO" id="GO:0008061">
    <property type="term" value="F:chitin binding"/>
    <property type="evidence" value="ECO:0007669"/>
    <property type="project" value="InterPro"/>
</dbReference>
<comment type="similarity">
    <text evidence="8">Belongs to the glycosyl hydrolase 18 family.</text>
</comment>
<evidence type="ECO:0000256" key="2">
    <source>
        <dbReference type="ARBA" id="ARBA00022801"/>
    </source>
</evidence>
<dbReference type="GO" id="GO:0006032">
    <property type="term" value="P:chitin catabolic process"/>
    <property type="evidence" value="ECO:0007669"/>
    <property type="project" value="UniProtKB-KW"/>
</dbReference>